<dbReference type="Gene3D" id="3.40.50.1820">
    <property type="entry name" value="alpha/beta hydrolase"/>
    <property type="match status" value="1"/>
</dbReference>
<keyword evidence="2" id="KW-1185">Reference proteome</keyword>
<dbReference type="EMBL" id="FOVN01000003">
    <property type="protein sequence ID" value="SFN75924.1"/>
    <property type="molecule type" value="Genomic_DNA"/>
</dbReference>
<dbReference type="RefSeq" id="WP_092208060.1">
    <property type="nucleotide sequence ID" value="NZ_FOVN01000003.1"/>
</dbReference>
<gene>
    <name evidence="1" type="ORF">SAMN04487989_103234</name>
</gene>
<dbReference type="AlphaFoldDB" id="A0A1I5BMA6"/>
<evidence type="ECO:0000313" key="1">
    <source>
        <dbReference type="EMBL" id="SFN75924.1"/>
    </source>
</evidence>
<protein>
    <recommendedName>
        <fullName evidence="3">Pimeloyl-ACP methyl ester carboxylesterase</fullName>
    </recommendedName>
</protein>
<evidence type="ECO:0000313" key="2">
    <source>
        <dbReference type="Proteomes" id="UP000198705"/>
    </source>
</evidence>
<dbReference type="SUPFAM" id="SSF53474">
    <property type="entry name" value="alpha/beta-Hydrolases"/>
    <property type="match status" value="1"/>
</dbReference>
<dbReference type="STRING" id="649333.SAMN04487989_103234"/>
<dbReference type="Proteomes" id="UP000198705">
    <property type="component" value="Unassembled WGS sequence"/>
</dbReference>
<evidence type="ECO:0008006" key="3">
    <source>
        <dbReference type="Google" id="ProtNLM"/>
    </source>
</evidence>
<sequence>MNQDIVHVYFMPGMAANPSIFEHIKLPQTDFKIHWLEWQIPNVNETLSNYALRMAQQITEKNVALIGVSFGGVLVQEMSKYLNLKRLIIISSIKNKHEMPNRLKIMRATKAYKLFPASLIGNIDLLAKYALGETVKKRVELYKKYLSVTNPKYINWAVKEMVCWNQEESPSGLIHIHGSLDNVFPYRHIQKCITVENGTHIMILNKYRWFNKYLPQLILEGSIESC</sequence>
<name>A0A1I5BMA6_9FLAO</name>
<accession>A0A1I5BMA6</accession>
<dbReference type="InterPro" id="IPR029058">
    <property type="entry name" value="AB_hydrolase_fold"/>
</dbReference>
<reference evidence="2" key="1">
    <citation type="submission" date="2016-10" db="EMBL/GenBank/DDBJ databases">
        <authorList>
            <person name="Varghese N."/>
            <person name="Submissions S."/>
        </authorList>
    </citation>
    <scope>NUCLEOTIDE SEQUENCE [LARGE SCALE GENOMIC DNA]</scope>
    <source>
        <strain evidence="2">DSM 23925</strain>
    </source>
</reference>
<proteinExistence type="predicted"/>
<organism evidence="1 2">
    <name type="scientific">Bizionia echini</name>
    <dbReference type="NCBI Taxonomy" id="649333"/>
    <lineage>
        <taxon>Bacteria</taxon>
        <taxon>Pseudomonadati</taxon>
        <taxon>Bacteroidota</taxon>
        <taxon>Flavobacteriia</taxon>
        <taxon>Flavobacteriales</taxon>
        <taxon>Flavobacteriaceae</taxon>
        <taxon>Bizionia</taxon>
    </lineage>
</organism>
<dbReference type="OrthoDB" id="659408at2"/>